<dbReference type="AlphaFoldDB" id="A0AAN9GQY3"/>
<evidence type="ECO:0000256" key="4">
    <source>
        <dbReference type="ARBA" id="ARBA00023136"/>
    </source>
</evidence>
<dbReference type="Gene3D" id="1.20.1070.10">
    <property type="entry name" value="Rhodopsin 7-helix transmembrane proteins"/>
    <property type="match status" value="1"/>
</dbReference>
<dbReference type="EMBL" id="JBAMIC010000001">
    <property type="protein sequence ID" value="KAK7116866.1"/>
    <property type="molecule type" value="Genomic_DNA"/>
</dbReference>
<evidence type="ECO:0000313" key="8">
    <source>
        <dbReference type="Proteomes" id="UP001374579"/>
    </source>
</evidence>
<evidence type="ECO:0000256" key="3">
    <source>
        <dbReference type="ARBA" id="ARBA00022989"/>
    </source>
</evidence>
<dbReference type="PANTHER" id="PTHR46641:SF25">
    <property type="entry name" value="CNMAMIDE RECEPTOR-RELATED"/>
    <property type="match status" value="1"/>
</dbReference>
<comment type="caution">
    <text evidence="7">The sequence shown here is derived from an EMBL/GenBank/DDBJ whole genome shotgun (WGS) entry which is preliminary data.</text>
</comment>
<sequence length="235" mass="26876">MARRTSLSTSDLAYMDYLNRTSLKLWYVCPPILLVVGTLGNGMSIAVLSRKAMRRSNAAIYLIVLSVVDILVLYTGLLRQWLRFYYDFDVRNLGPFSCKIHTWLVYFTLDMSVWVLVALTFERLVSVYLPHRVKKHCTSVTSFLTLGVIAVALLSVNSHFLYGLGDKHHTMASNRTLIERCTFLFDEYTHFGTKVWPWIDLCLYSLVPLSVIVICNIAIVVKVRATYFVCSSRVP</sequence>
<dbReference type="InterPro" id="IPR017452">
    <property type="entry name" value="GPCR_Rhodpsn_7TM"/>
</dbReference>
<dbReference type="GO" id="GO:0004930">
    <property type="term" value="F:G protein-coupled receptor activity"/>
    <property type="evidence" value="ECO:0007669"/>
    <property type="project" value="InterPro"/>
</dbReference>
<dbReference type="PRINTS" id="PR00237">
    <property type="entry name" value="GPCRRHODOPSN"/>
</dbReference>
<dbReference type="GO" id="GO:0016020">
    <property type="term" value="C:membrane"/>
    <property type="evidence" value="ECO:0007669"/>
    <property type="project" value="UniProtKB-SubCell"/>
</dbReference>
<evidence type="ECO:0000256" key="5">
    <source>
        <dbReference type="SAM" id="Phobius"/>
    </source>
</evidence>
<feature type="transmembrane region" description="Helical" evidence="5">
    <location>
        <begin position="195"/>
        <end position="221"/>
    </location>
</feature>
<keyword evidence="4 5" id="KW-0472">Membrane</keyword>
<keyword evidence="3 5" id="KW-1133">Transmembrane helix</keyword>
<feature type="transmembrane region" description="Helical" evidence="5">
    <location>
        <begin position="25"/>
        <end position="48"/>
    </location>
</feature>
<dbReference type="Proteomes" id="UP001374579">
    <property type="component" value="Unassembled WGS sequence"/>
</dbReference>
<organism evidence="7 8">
    <name type="scientific">Littorina saxatilis</name>
    <dbReference type="NCBI Taxonomy" id="31220"/>
    <lineage>
        <taxon>Eukaryota</taxon>
        <taxon>Metazoa</taxon>
        <taxon>Spiralia</taxon>
        <taxon>Lophotrochozoa</taxon>
        <taxon>Mollusca</taxon>
        <taxon>Gastropoda</taxon>
        <taxon>Caenogastropoda</taxon>
        <taxon>Littorinimorpha</taxon>
        <taxon>Littorinoidea</taxon>
        <taxon>Littorinidae</taxon>
        <taxon>Littorina</taxon>
    </lineage>
</organism>
<name>A0AAN9GQY3_9CAEN</name>
<evidence type="ECO:0000256" key="2">
    <source>
        <dbReference type="ARBA" id="ARBA00022692"/>
    </source>
</evidence>
<dbReference type="PROSITE" id="PS50262">
    <property type="entry name" value="G_PROTEIN_RECEP_F1_2"/>
    <property type="match status" value="1"/>
</dbReference>
<dbReference type="SUPFAM" id="SSF81321">
    <property type="entry name" value="Family A G protein-coupled receptor-like"/>
    <property type="match status" value="1"/>
</dbReference>
<evidence type="ECO:0000313" key="7">
    <source>
        <dbReference type="EMBL" id="KAK7116866.1"/>
    </source>
</evidence>
<accession>A0AAN9GQY3</accession>
<keyword evidence="2 5" id="KW-0812">Transmembrane</keyword>
<feature type="transmembrane region" description="Helical" evidence="5">
    <location>
        <begin position="142"/>
        <end position="162"/>
    </location>
</feature>
<feature type="transmembrane region" description="Helical" evidence="5">
    <location>
        <begin position="60"/>
        <end position="82"/>
    </location>
</feature>
<reference evidence="7 8" key="1">
    <citation type="submission" date="2024-02" db="EMBL/GenBank/DDBJ databases">
        <title>Chromosome-scale genome assembly of the rough periwinkle Littorina saxatilis.</title>
        <authorList>
            <person name="De Jode A."/>
            <person name="Faria R."/>
            <person name="Formenti G."/>
            <person name="Sims Y."/>
            <person name="Smith T.P."/>
            <person name="Tracey A."/>
            <person name="Wood J.M.D."/>
            <person name="Zagrodzka Z.B."/>
            <person name="Johannesson K."/>
            <person name="Butlin R.K."/>
            <person name="Leder E.H."/>
        </authorList>
    </citation>
    <scope>NUCLEOTIDE SEQUENCE [LARGE SCALE GENOMIC DNA]</scope>
    <source>
        <strain evidence="7">Snail1</strain>
        <tissue evidence="7">Muscle</tissue>
    </source>
</reference>
<dbReference type="PANTHER" id="PTHR46641">
    <property type="entry name" value="FMRFAMIDE RECEPTOR-RELATED"/>
    <property type="match status" value="1"/>
</dbReference>
<evidence type="ECO:0000259" key="6">
    <source>
        <dbReference type="PROSITE" id="PS50262"/>
    </source>
</evidence>
<feature type="transmembrane region" description="Helical" evidence="5">
    <location>
        <begin position="102"/>
        <end position="121"/>
    </location>
</feature>
<proteinExistence type="predicted"/>
<gene>
    <name evidence="7" type="ORF">V1264_002472</name>
</gene>
<protein>
    <recommendedName>
        <fullName evidence="6">G-protein coupled receptors family 1 profile domain-containing protein</fullName>
    </recommendedName>
</protein>
<dbReference type="Pfam" id="PF00001">
    <property type="entry name" value="7tm_1"/>
    <property type="match status" value="1"/>
</dbReference>
<keyword evidence="8" id="KW-1185">Reference proteome</keyword>
<feature type="domain" description="G-protein coupled receptors family 1 profile" evidence="6">
    <location>
        <begin position="40"/>
        <end position="235"/>
    </location>
</feature>
<comment type="subcellular location">
    <subcellularLocation>
        <location evidence="1">Membrane</location>
    </subcellularLocation>
</comment>
<evidence type="ECO:0000256" key="1">
    <source>
        <dbReference type="ARBA" id="ARBA00004370"/>
    </source>
</evidence>
<dbReference type="InterPro" id="IPR052954">
    <property type="entry name" value="GPCR-Ligand_Int"/>
</dbReference>
<dbReference type="InterPro" id="IPR000276">
    <property type="entry name" value="GPCR_Rhodpsn"/>
</dbReference>